<evidence type="ECO:0000313" key="3">
    <source>
        <dbReference type="Proteomes" id="UP001244341"/>
    </source>
</evidence>
<dbReference type="PANTHER" id="PTHR35585">
    <property type="entry name" value="HHE DOMAIN PROTEIN (AFU_ORTHOLOGUE AFUA_4G00730)"/>
    <property type="match status" value="1"/>
</dbReference>
<evidence type="ECO:0000259" key="1">
    <source>
        <dbReference type="Pfam" id="PF01814"/>
    </source>
</evidence>
<dbReference type="InterPro" id="IPR012312">
    <property type="entry name" value="Hemerythrin-like"/>
</dbReference>
<dbReference type="Proteomes" id="UP001244341">
    <property type="component" value="Chromosome 2b"/>
</dbReference>
<name>A0ABY8TM29_TETOB</name>
<proteinExistence type="predicted"/>
<dbReference type="PANTHER" id="PTHR35585:SF1">
    <property type="entry name" value="HHE DOMAIN PROTEIN (AFU_ORTHOLOGUE AFUA_4G00730)"/>
    <property type="match status" value="1"/>
</dbReference>
<protein>
    <recommendedName>
        <fullName evidence="1">Hemerythrin-like domain-containing protein</fullName>
    </recommendedName>
</protein>
<feature type="domain" description="Hemerythrin-like" evidence="1">
    <location>
        <begin position="21"/>
        <end position="136"/>
    </location>
</feature>
<gene>
    <name evidence="2" type="ORF">OEZ85_010372</name>
</gene>
<keyword evidence="3" id="KW-1185">Reference proteome</keyword>
<evidence type="ECO:0000313" key="2">
    <source>
        <dbReference type="EMBL" id="WIA10168.1"/>
    </source>
</evidence>
<accession>A0ABY8TM29</accession>
<dbReference type="Gene3D" id="1.20.120.520">
    <property type="entry name" value="nmb1532 protein domain like"/>
    <property type="match status" value="1"/>
</dbReference>
<dbReference type="EMBL" id="CP126209">
    <property type="protein sequence ID" value="WIA10168.1"/>
    <property type="molecule type" value="Genomic_DNA"/>
</dbReference>
<dbReference type="CDD" id="cd12108">
    <property type="entry name" value="Hr-like"/>
    <property type="match status" value="1"/>
</dbReference>
<dbReference type="Pfam" id="PF01814">
    <property type="entry name" value="Hemerythrin"/>
    <property type="match status" value="1"/>
</dbReference>
<reference evidence="2 3" key="1">
    <citation type="submission" date="2023-05" db="EMBL/GenBank/DDBJ databases">
        <title>A 100% complete, gapless, phased diploid assembly of the Scenedesmus obliquus UTEX 3031 genome.</title>
        <authorList>
            <person name="Biondi T.C."/>
            <person name="Hanschen E.R."/>
            <person name="Kwon T."/>
            <person name="Eng W."/>
            <person name="Kruse C.P.S."/>
            <person name="Koehler S.I."/>
            <person name="Kunde Y."/>
            <person name="Gleasner C.D."/>
            <person name="You Mak K.T."/>
            <person name="Polle J."/>
            <person name="Hovde B.T."/>
            <person name="Starkenburg S.R."/>
        </authorList>
    </citation>
    <scope>NUCLEOTIDE SEQUENCE [LARGE SCALE GENOMIC DNA]</scope>
    <source>
        <strain evidence="2 3">DOE0152z</strain>
    </source>
</reference>
<organism evidence="2 3">
    <name type="scientific">Tetradesmus obliquus</name>
    <name type="common">Green alga</name>
    <name type="synonym">Acutodesmus obliquus</name>
    <dbReference type="NCBI Taxonomy" id="3088"/>
    <lineage>
        <taxon>Eukaryota</taxon>
        <taxon>Viridiplantae</taxon>
        <taxon>Chlorophyta</taxon>
        <taxon>core chlorophytes</taxon>
        <taxon>Chlorophyceae</taxon>
        <taxon>CS clade</taxon>
        <taxon>Sphaeropleales</taxon>
        <taxon>Scenedesmaceae</taxon>
        <taxon>Tetradesmus</taxon>
    </lineage>
</organism>
<sequence>MQVLISAVTPVHGPSKMHKDIIQLIVEDHNRGRAMYAQYMMPETTGEQKQYLAWHMIRESSVHSAKEEEVLYPAMRIKLGHEAVDHCLEEHQKLKDGLAALTAASVSDPNFDGMVQEYMQELVKHMHEEEDDLLPRFAAAEGVSSDYLMQLGRVFETSKLLVPSRPHPWAPNKPPLNIITNSACVPLDFLRDLVRFEGAPPL</sequence>